<dbReference type="InterPro" id="IPR000668">
    <property type="entry name" value="Peptidase_C1A_C"/>
</dbReference>
<feature type="domain" description="Cathepsin propeptide inhibitor" evidence="4">
    <location>
        <begin position="40"/>
        <end position="97"/>
    </location>
</feature>
<reference evidence="5 6" key="1">
    <citation type="journal article" date="2023" name="Insect Mol. Biol.">
        <title>Genome sequencing provides insights into the evolution of gene families encoding plant cell wall-degrading enzymes in longhorned beetles.</title>
        <authorList>
            <person name="Shin N.R."/>
            <person name="Okamura Y."/>
            <person name="Kirsch R."/>
            <person name="Pauchet Y."/>
        </authorList>
    </citation>
    <scope>NUCLEOTIDE SEQUENCE [LARGE SCALE GENOMIC DNA]</scope>
    <source>
        <strain evidence="5">EAD_L_NR</strain>
    </source>
</reference>
<protein>
    <recommendedName>
        <fullName evidence="7">Cathepsin O</fullName>
    </recommendedName>
</protein>
<keyword evidence="2" id="KW-0472">Membrane</keyword>
<dbReference type="Pfam" id="PF08246">
    <property type="entry name" value="Inhibitor_I29"/>
    <property type="match status" value="1"/>
</dbReference>
<dbReference type="PROSITE" id="PS00639">
    <property type="entry name" value="THIOL_PROTEASE_HIS"/>
    <property type="match status" value="1"/>
</dbReference>
<dbReference type="Gene3D" id="3.90.70.10">
    <property type="entry name" value="Cysteine proteinases"/>
    <property type="match status" value="1"/>
</dbReference>
<organism evidence="5 6">
    <name type="scientific">Exocentrus adspersus</name>
    <dbReference type="NCBI Taxonomy" id="1586481"/>
    <lineage>
        <taxon>Eukaryota</taxon>
        <taxon>Metazoa</taxon>
        <taxon>Ecdysozoa</taxon>
        <taxon>Arthropoda</taxon>
        <taxon>Hexapoda</taxon>
        <taxon>Insecta</taxon>
        <taxon>Pterygota</taxon>
        <taxon>Neoptera</taxon>
        <taxon>Endopterygota</taxon>
        <taxon>Coleoptera</taxon>
        <taxon>Polyphaga</taxon>
        <taxon>Cucujiformia</taxon>
        <taxon>Chrysomeloidea</taxon>
        <taxon>Cerambycidae</taxon>
        <taxon>Lamiinae</taxon>
        <taxon>Acanthocinini</taxon>
        <taxon>Exocentrus</taxon>
    </lineage>
</organism>
<dbReference type="InterPro" id="IPR025660">
    <property type="entry name" value="Pept_his_AS"/>
</dbReference>
<dbReference type="Pfam" id="PF00112">
    <property type="entry name" value="Peptidase_C1"/>
    <property type="match status" value="1"/>
</dbReference>
<dbReference type="InterPro" id="IPR039417">
    <property type="entry name" value="Peptidase_C1A_papain-like"/>
</dbReference>
<evidence type="ECO:0000256" key="2">
    <source>
        <dbReference type="SAM" id="Phobius"/>
    </source>
</evidence>
<dbReference type="EMBL" id="JANEYG010000006">
    <property type="protein sequence ID" value="KAJ8922491.1"/>
    <property type="molecule type" value="Genomic_DNA"/>
</dbReference>
<evidence type="ECO:0000259" key="4">
    <source>
        <dbReference type="SMART" id="SM00848"/>
    </source>
</evidence>
<evidence type="ECO:0000313" key="5">
    <source>
        <dbReference type="EMBL" id="KAJ8922491.1"/>
    </source>
</evidence>
<evidence type="ECO:0000259" key="3">
    <source>
        <dbReference type="SMART" id="SM00645"/>
    </source>
</evidence>
<dbReference type="InterPro" id="IPR013128">
    <property type="entry name" value="Peptidase_C1A"/>
</dbReference>
<evidence type="ECO:0000256" key="1">
    <source>
        <dbReference type="ARBA" id="ARBA00008455"/>
    </source>
</evidence>
<name>A0AAV8W8J1_9CUCU</name>
<dbReference type="GO" id="GO:0008234">
    <property type="term" value="F:cysteine-type peptidase activity"/>
    <property type="evidence" value="ECO:0007669"/>
    <property type="project" value="InterPro"/>
</dbReference>
<gene>
    <name evidence="5" type="ORF">NQ315_007519</name>
</gene>
<dbReference type="SMART" id="SM00848">
    <property type="entry name" value="Inhibitor_I29"/>
    <property type="match status" value="1"/>
</dbReference>
<comment type="caution">
    <text evidence="5">The sequence shown here is derived from an EMBL/GenBank/DDBJ whole genome shotgun (WGS) entry which is preliminary data.</text>
</comment>
<keyword evidence="2" id="KW-0812">Transmembrane</keyword>
<feature type="transmembrane region" description="Helical" evidence="2">
    <location>
        <begin position="12"/>
        <end position="31"/>
    </location>
</feature>
<dbReference type="GO" id="GO:0006508">
    <property type="term" value="P:proteolysis"/>
    <property type="evidence" value="ECO:0007669"/>
    <property type="project" value="InterPro"/>
</dbReference>
<evidence type="ECO:0008006" key="7">
    <source>
        <dbReference type="Google" id="ProtNLM"/>
    </source>
</evidence>
<evidence type="ECO:0000313" key="6">
    <source>
        <dbReference type="Proteomes" id="UP001159042"/>
    </source>
</evidence>
<feature type="domain" description="Peptidase C1A papain C-terminal" evidence="3">
    <location>
        <begin position="138"/>
        <end position="349"/>
    </location>
</feature>
<proteinExistence type="inferred from homology"/>
<dbReference type="SMART" id="SM00645">
    <property type="entry name" value="Pept_C1"/>
    <property type="match status" value="1"/>
</dbReference>
<dbReference type="InterPro" id="IPR038765">
    <property type="entry name" value="Papain-like_cys_pep_sf"/>
</dbReference>
<dbReference type="SUPFAM" id="SSF54001">
    <property type="entry name" value="Cysteine proteinases"/>
    <property type="match status" value="1"/>
</dbReference>
<keyword evidence="6" id="KW-1185">Reference proteome</keyword>
<keyword evidence="2" id="KW-1133">Transmembrane helix</keyword>
<dbReference type="PANTHER" id="PTHR12411">
    <property type="entry name" value="CYSTEINE PROTEASE FAMILY C1-RELATED"/>
    <property type="match status" value="1"/>
</dbReference>
<dbReference type="CDD" id="cd02248">
    <property type="entry name" value="Peptidase_C1A"/>
    <property type="match status" value="1"/>
</dbReference>
<dbReference type="AlphaFoldDB" id="A0AAV8W8J1"/>
<dbReference type="InterPro" id="IPR013201">
    <property type="entry name" value="Prot_inhib_I29"/>
</dbReference>
<sequence length="350" mass="39629">MPNTVGLSRRKRWVEYLCYFLLLLFFVPIKIRSSNEDEQFRKYMADFNKSYSTTEYYQRLEAFKHSLKTIELLNANQTNNTAQYGYTKFSDMLPEEFVKANLLPIQLKRILLPQEFTTVGSDSQDVVNRIRQAVMKTIPQKIDWREKNSVSKVQSQQSCSACWAFAGVGMIESVNAIKTGRLEPLSVQNVIDCSPFDGCEGGNVCGLLSWMKTYRIKIDTESNYPLTLTNEECRNVSDNGVYVKDYSCHDFVGSEEGILRLLALNGPVAVAINALSWQNYVGGVIQFHCDGNPSKLNHAVEIVGYDLSKEVPYYIVKNSWGEDFGDNGYLYVAIGKNMCGLAYEVAAVKM</sequence>
<dbReference type="PRINTS" id="PR00705">
    <property type="entry name" value="PAPAIN"/>
</dbReference>
<accession>A0AAV8W8J1</accession>
<dbReference type="Proteomes" id="UP001159042">
    <property type="component" value="Unassembled WGS sequence"/>
</dbReference>
<comment type="similarity">
    <text evidence="1">Belongs to the peptidase C1 family.</text>
</comment>